<evidence type="ECO:0000313" key="3">
    <source>
        <dbReference type="EMBL" id="GAA1952219.1"/>
    </source>
</evidence>
<accession>A0ABN2QIW1</accession>
<comment type="similarity">
    <text evidence="1">Belongs to the UDP-glycosyltransferase family.</text>
</comment>
<dbReference type="PANTHER" id="PTHR48050">
    <property type="entry name" value="STEROL 3-BETA-GLUCOSYLTRANSFERASE"/>
    <property type="match status" value="1"/>
</dbReference>
<dbReference type="EMBL" id="BAAANN010000007">
    <property type="protein sequence ID" value="GAA1952219.1"/>
    <property type="molecule type" value="Genomic_DNA"/>
</dbReference>
<dbReference type="CDD" id="cd03784">
    <property type="entry name" value="GT1_Gtf-like"/>
    <property type="match status" value="1"/>
</dbReference>
<gene>
    <name evidence="3" type="ORF">GCM10009754_21430</name>
</gene>
<dbReference type="SUPFAM" id="SSF53756">
    <property type="entry name" value="UDP-Glycosyltransferase/glycogen phosphorylase"/>
    <property type="match status" value="1"/>
</dbReference>
<proteinExistence type="inferred from homology"/>
<evidence type="ECO:0000256" key="1">
    <source>
        <dbReference type="ARBA" id="ARBA00009995"/>
    </source>
</evidence>
<organism evidence="3 4">
    <name type="scientific">Amycolatopsis minnesotensis</name>
    <dbReference type="NCBI Taxonomy" id="337894"/>
    <lineage>
        <taxon>Bacteria</taxon>
        <taxon>Bacillati</taxon>
        <taxon>Actinomycetota</taxon>
        <taxon>Actinomycetes</taxon>
        <taxon>Pseudonocardiales</taxon>
        <taxon>Pseudonocardiaceae</taxon>
        <taxon>Amycolatopsis</taxon>
    </lineage>
</organism>
<dbReference type="RefSeq" id="WP_344416265.1">
    <property type="nucleotide sequence ID" value="NZ_BAAANN010000007.1"/>
</dbReference>
<reference evidence="3 4" key="1">
    <citation type="journal article" date="2019" name="Int. J. Syst. Evol. Microbiol.">
        <title>The Global Catalogue of Microorganisms (GCM) 10K type strain sequencing project: providing services to taxonomists for standard genome sequencing and annotation.</title>
        <authorList>
            <consortium name="The Broad Institute Genomics Platform"/>
            <consortium name="The Broad Institute Genome Sequencing Center for Infectious Disease"/>
            <person name="Wu L."/>
            <person name="Ma J."/>
        </authorList>
    </citation>
    <scope>NUCLEOTIDE SEQUENCE [LARGE SCALE GENOMIC DNA]</scope>
    <source>
        <strain evidence="3 4">JCM 14545</strain>
    </source>
</reference>
<dbReference type="PANTHER" id="PTHR48050:SF13">
    <property type="entry name" value="STEROL 3-BETA-GLUCOSYLTRANSFERASE UGT80A2"/>
    <property type="match status" value="1"/>
</dbReference>
<comment type="caution">
    <text evidence="3">The sequence shown here is derived from an EMBL/GenBank/DDBJ whole genome shotgun (WGS) entry which is preliminary data.</text>
</comment>
<keyword evidence="2" id="KW-0808">Transferase</keyword>
<dbReference type="InterPro" id="IPR002213">
    <property type="entry name" value="UDP_glucos_trans"/>
</dbReference>
<protein>
    <submittedName>
        <fullName evidence="3">Glycosyltransferase</fullName>
    </submittedName>
</protein>
<name>A0ABN2QIW1_9PSEU</name>
<sequence length="399" mass="42340">MTTHIALCAIPGYGHVQPILDVVGELTARGNRVTVASTDQFGAPLEAAGAEVIRYGATREGATDANSIADALAGFSSCADPIAPIRAKLLDDKPDVLGFDSTMWLAGRLLSAPLARPTLQLSPCFVSNEHFSLPERVGEYAAREAALESTVDSGGPAEEPIDIVAEVKALLKAEGITTGLEEFVSDARDRKLVFIPREFQYAGDTFDDRHAFVGPCLGPRRLAGQWSPPDNGHPVLLVSLGTSTFNDQPGFFRSCARAFAGLPWNLVLTLGGGTDPATLGPLPPNVQAHQWLPHPAVLDHARAFVTSAGMGSIMESLSRDTPVVGVPHHGEQEVNTDRILELGLGGKIARQDVTAESVRDTVLAVAEDTAIADRVHTMSEHFARAGGHRQAADEILNMA</sequence>
<keyword evidence="4" id="KW-1185">Reference proteome</keyword>
<dbReference type="Pfam" id="PF00201">
    <property type="entry name" value="UDPGT"/>
    <property type="match status" value="1"/>
</dbReference>
<dbReference type="InterPro" id="IPR050426">
    <property type="entry name" value="Glycosyltransferase_28"/>
</dbReference>
<dbReference type="InterPro" id="IPR006326">
    <property type="entry name" value="UDPGT_MGT-like"/>
</dbReference>
<evidence type="ECO:0000256" key="2">
    <source>
        <dbReference type="ARBA" id="ARBA00022679"/>
    </source>
</evidence>
<evidence type="ECO:0000313" key="4">
    <source>
        <dbReference type="Proteomes" id="UP001501116"/>
    </source>
</evidence>
<dbReference type="NCBIfam" id="TIGR01426">
    <property type="entry name" value="MGT"/>
    <property type="match status" value="1"/>
</dbReference>
<dbReference type="Proteomes" id="UP001501116">
    <property type="component" value="Unassembled WGS sequence"/>
</dbReference>
<dbReference type="Gene3D" id="3.40.50.2000">
    <property type="entry name" value="Glycogen Phosphorylase B"/>
    <property type="match status" value="2"/>
</dbReference>